<sequence length="26" mass="2996">MTPTPGRTPSRRSLSGRRPRRTGRRC</sequence>
<accession>A0A5E4QLT1</accession>
<evidence type="ECO:0000313" key="3">
    <source>
        <dbReference type="Proteomes" id="UP000324832"/>
    </source>
</evidence>
<reference evidence="2 3" key="1">
    <citation type="submission" date="2017-07" db="EMBL/GenBank/DDBJ databases">
        <authorList>
            <person name="Talla V."/>
            <person name="Backstrom N."/>
        </authorList>
    </citation>
    <scope>NUCLEOTIDE SEQUENCE [LARGE SCALE GENOMIC DNA]</scope>
</reference>
<feature type="region of interest" description="Disordered" evidence="1">
    <location>
        <begin position="1"/>
        <end position="26"/>
    </location>
</feature>
<organism evidence="2 3">
    <name type="scientific">Leptidea sinapis</name>
    <dbReference type="NCBI Taxonomy" id="189913"/>
    <lineage>
        <taxon>Eukaryota</taxon>
        <taxon>Metazoa</taxon>
        <taxon>Ecdysozoa</taxon>
        <taxon>Arthropoda</taxon>
        <taxon>Hexapoda</taxon>
        <taxon>Insecta</taxon>
        <taxon>Pterygota</taxon>
        <taxon>Neoptera</taxon>
        <taxon>Endopterygota</taxon>
        <taxon>Lepidoptera</taxon>
        <taxon>Glossata</taxon>
        <taxon>Ditrysia</taxon>
        <taxon>Papilionoidea</taxon>
        <taxon>Pieridae</taxon>
        <taxon>Dismorphiinae</taxon>
        <taxon>Leptidea</taxon>
    </lineage>
</organism>
<evidence type="ECO:0000256" key="1">
    <source>
        <dbReference type="SAM" id="MobiDB-lite"/>
    </source>
</evidence>
<protein>
    <submittedName>
        <fullName evidence="2">Uncharacterized protein</fullName>
    </submittedName>
</protein>
<feature type="compositionally biased region" description="Basic residues" evidence="1">
    <location>
        <begin position="14"/>
        <end position="26"/>
    </location>
</feature>
<evidence type="ECO:0000313" key="2">
    <source>
        <dbReference type="EMBL" id="VVC99274.1"/>
    </source>
</evidence>
<dbReference type="Proteomes" id="UP000324832">
    <property type="component" value="Unassembled WGS sequence"/>
</dbReference>
<gene>
    <name evidence="2" type="ORF">LSINAPIS_LOCUS10176</name>
</gene>
<dbReference type="AlphaFoldDB" id="A0A5E4QLT1"/>
<name>A0A5E4QLT1_9NEOP</name>
<keyword evidence="3" id="KW-1185">Reference proteome</keyword>
<feature type="compositionally biased region" description="Low complexity" evidence="1">
    <location>
        <begin position="1"/>
        <end position="13"/>
    </location>
</feature>
<dbReference type="EMBL" id="FZQP02004034">
    <property type="protein sequence ID" value="VVC99274.1"/>
    <property type="molecule type" value="Genomic_DNA"/>
</dbReference>
<proteinExistence type="predicted"/>